<evidence type="ECO:0000313" key="9">
    <source>
        <dbReference type="Proteomes" id="UP000219669"/>
    </source>
</evidence>
<dbReference type="GO" id="GO:0005886">
    <property type="term" value="C:plasma membrane"/>
    <property type="evidence" value="ECO:0007669"/>
    <property type="project" value="UniProtKB-SubCell"/>
</dbReference>
<dbReference type="InterPro" id="IPR032808">
    <property type="entry name" value="DoxX"/>
</dbReference>
<feature type="transmembrane region" description="Helical" evidence="7">
    <location>
        <begin position="46"/>
        <end position="68"/>
    </location>
</feature>
<name>A0A286ECY9_9NEIS</name>
<evidence type="ECO:0000256" key="1">
    <source>
        <dbReference type="ARBA" id="ARBA00004651"/>
    </source>
</evidence>
<organism evidence="8 9">
    <name type="scientific">Alysiella filiformis DSM 16848</name>
    <dbReference type="NCBI Taxonomy" id="1120981"/>
    <lineage>
        <taxon>Bacteria</taxon>
        <taxon>Pseudomonadati</taxon>
        <taxon>Pseudomonadota</taxon>
        <taxon>Betaproteobacteria</taxon>
        <taxon>Neisseriales</taxon>
        <taxon>Neisseriaceae</taxon>
        <taxon>Alysiella</taxon>
    </lineage>
</organism>
<keyword evidence="9" id="KW-1185">Reference proteome</keyword>
<protein>
    <submittedName>
        <fullName evidence="8">Putative oxidoreductase</fullName>
    </submittedName>
</protein>
<dbReference type="Pfam" id="PF07681">
    <property type="entry name" value="DoxX"/>
    <property type="match status" value="1"/>
</dbReference>
<gene>
    <name evidence="8" type="ORF">SAMN02746062_01389</name>
</gene>
<evidence type="ECO:0000256" key="6">
    <source>
        <dbReference type="ARBA" id="ARBA00023136"/>
    </source>
</evidence>
<dbReference type="InterPro" id="IPR051907">
    <property type="entry name" value="DoxX-like_oxidoreductase"/>
</dbReference>
<dbReference type="Proteomes" id="UP000219669">
    <property type="component" value="Unassembled WGS sequence"/>
</dbReference>
<dbReference type="PANTHER" id="PTHR33452">
    <property type="entry name" value="OXIDOREDUCTASE CATD-RELATED"/>
    <property type="match status" value="1"/>
</dbReference>
<comment type="subcellular location">
    <subcellularLocation>
        <location evidence="1">Cell membrane</location>
        <topology evidence="1">Multi-pass membrane protein</topology>
    </subcellularLocation>
</comment>
<sequence>MNFLQGFQTQILAILRIVTGYAFFLHGTAKAFGFPIDQTEYIGGNWLSLVGVAAVLELVGGVLIILGLFTRPTAFVLSGLMAAAYFMMHLSPFPLAKGGDAAMLFSFVFLYLASAGGGAWSLDNALFKK</sequence>
<dbReference type="OrthoDB" id="346004at2"/>
<dbReference type="PANTHER" id="PTHR33452:SF4">
    <property type="entry name" value="BLL4328 PROTEIN"/>
    <property type="match status" value="1"/>
</dbReference>
<feature type="transmembrane region" description="Helical" evidence="7">
    <location>
        <begin position="12"/>
        <end position="34"/>
    </location>
</feature>
<dbReference type="AlphaFoldDB" id="A0A286ECY9"/>
<evidence type="ECO:0000256" key="7">
    <source>
        <dbReference type="SAM" id="Phobius"/>
    </source>
</evidence>
<keyword evidence="4 7" id="KW-0812">Transmembrane</keyword>
<keyword evidence="5 7" id="KW-1133">Transmembrane helix</keyword>
<evidence type="ECO:0000256" key="4">
    <source>
        <dbReference type="ARBA" id="ARBA00022692"/>
    </source>
</evidence>
<reference evidence="8 9" key="1">
    <citation type="submission" date="2017-09" db="EMBL/GenBank/DDBJ databases">
        <authorList>
            <person name="Ehlers B."/>
            <person name="Leendertz F.H."/>
        </authorList>
    </citation>
    <scope>NUCLEOTIDE SEQUENCE [LARGE SCALE GENOMIC DNA]</scope>
    <source>
        <strain evidence="8 9">DSM 16848</strain>
    </source>
</reference>
<keyword evidence="6 7" id="KW-0472">Membrane</keyword>
<feature type="transmembrane region" description="Helical" evidence="7">
    <location>
        <begin position="101"/>
        <end position="122"/>
    </location>
</feature>
<keyword evidence="3" id="KW-1003">Cell membrane</keyword>
<evidence type="ECO:0000313" key="8">
    <source>
        <dbReference type="EMBL" id="SOD68756.1"/>
    </source>
</evidence>
<feature type="transmembrane region" description="Helical" evidence="7">
    <location>
        <begin position="75"/>
        <end position="95"/>
    </location>
</feature>
<dbReference type="EMBL" id="OCNF01000010">
    <property type="protein sequence ID" value="SOD68756.1"/>
    <property type="molecule type" value="Genomic_DNA"/>
</dbReference>
<evidence type="ECO:0000256" key="3">
    <source>
        <dbReference type="ARBA" id="ARBA00022475"/>
    </source>
</evidence>
<accession>A0A286ECY9</accession>
<evidence type="ECO:0000256" key="5">
    <source>
        <dbReference type="ARBA" id="ARBA00022989"/>
    </source>
</evidence>
<evidence type="ECO:0000256" key="2">
    <source>
        <dbReference type="ARBA" id="ARBA00006679"/>
    </source>
</evidence>
<proteinExistence type="inferred from homology"/>
<comment type="similarity">
    <text evidence="2">Belongs to the DoxX family.</text>
</comment>